<organism evidence="2 3">
    <name type="scientific">[Phormidium ambiguum] IAM M-71</name>
    <dbReference type="NCBI Taxonomy" id="454136"/>
    <lineage>
        <taxon>Bacteria</taxon>
        <taxon>Bacillati</taxon>
        <taxon>Cyanobacteriota</taxon>
        <taxon>Cyanophyceae</taxon>
        <taxon>Oscillatoriophycideae</taxon>
        <taxon>Aerosakkonematales</taxon>
        <taxon>Aerosakkonemataceae</taxon>
        <taxon>Floridanema</taxon>
    </lineage>
</organism>
<evidence type="ECO:0000313" key="2">
    <source>
        <dbReference type="EMBL" id="OKH40455.1"/>
    </source>
</evidence>
<dbReference type="InterPro" id="IPR025714">
    <property type="entry name" value="Methyltranfer_dom"/>
</dbReference>
<keyword evidence="2" id="KW-0808">Transferase</keyword>
<dbReference type="Gene3D" id="3.40.50.150">
    <property type="entry name" value="Vaccinia Virus protein VP39"/>
    <property type="match status" value="1"/>
</dbReference>
<dbReference type="Proteomes" id="UP000185860">
    <property type="component" value="Unassembled WGS sequence"/>
</dbReference>
<sequence length="443" mass="50556">MDKHQSELLEKIRQQFDSAPYPRAPLEDFPRDIQYLYTQNFVTPYYLRNQKVINTEGKVILDAACGTGYHTLGLQVANPGAKIVGTDISEESVKLARTRLDYHGFKDVEFHALAIEELPKLGLEFDYIYAQEVLYLLPDPIAGLQAMKAVLKPDGIIRTNLNSSLQREHYYRAQEVFKMIGLFDRNPKEAEIAQVRQTMKALKDDALLKMNTWIPSQENDEEWFLMNYLIQGDKGFTVPEMFAALRSADLEFINMVAWPFWELTSLFVEPENLPVFLAMSLPSLSQEEKLHLFELLHPLHRLLDFWCGHPDAASPVVPPGEWTDADWQNVKVYLHPQMQASEPREMLLACANEIKIFPISPYLPFVTDPTLVMDSAVAACIVPLLDSPQSMPSLVEYWQKIRPLQPDSLQPQNPETAFETVKQILTTLEQLGYVLLESSLGEG</sequence>
<dbReference type="SUPFAM" id="SSF53335">
    <property type="entry name" value="S-adenosyl-L-methionine-dependent methyltransferases"/>
    <property type="match status" value="1"/>
</dbReference>
<dbReference type="PANTHER" id="PTHR43861">
    <property type="entry name" value="TRANS-ACONITATE 2-METHYLTRANSFERASE-RELATED"/>
    <property type="match status" value="1"/>
</dbReference>
<dbReference type="InterPro" id="IPR029063">
    <property type="entry name" value="SAM-dependent_MTases_sf"/>
</dbReference>
<protein>
    <submittedName>
        <fullName evidence="2">SAM-dependent methyltransferase</fullName>
    </submittedName>
</protein>
<reference evidence="2 3" key="1">
    <citation type="submission" date="2016-11" db="EMBL/GenBank/DDBJ databases">
        <title>Draft Genome Sequences of Nine Cyanobacterial Strains from Diverse Habitats.</title>
        <authorList>
            <person name="Zhu T."/>
            <person name="Hou S."/>
            <person name="Lu X."/>
            <person name="Hess W.R."/>
        </authorList>
    </citation>
    <scope>NUCLEOTIDE SEQUENCE [LARGE SCALE GENOMIC DNA]</scope>
    <source>
        <strain evidence="2 3">IAM M-71</strain>
    </source>
</reference>
<evidence type="ECO:0000259" key="1">
    <source>
        <dbReference type="Pfam" id="PF13847"/>
    </source>
</evidence>
<dbReference type="RefSeq" id="WP_073591835.1">
    <property type="nucleotide sequence ID" value="NZ_MRCE01000002.1"/>
</dbReference>
<keyword evidence="2" id="KW-0489">Methyltransferase</keyword>
<evidence type="ECO:0000313" key="3">
    <source>
        <dbReference type="Proteomes" id="UP000185860"/>
    </source>
</evidence>
<accession>A0A1U7ISQ4</accession>
<dbReference type="GO" id="GO:0032259">
    <property type="term" value="P:methylation"/>
    <property type="evidence" value="ECO:0007669"/>
    <property type="project" value="UniProtKB-KW"/>
</dbReference>
<dbReference type="STRING" id="454136.NIES2119_02210"/>
<dbReference type="EMBL" id="MRCE01000002">
    <property type="protein sequence ID" value="OKH40455.1"/>
    <property type="molecule type" value="Genomic_DNA"/>
</dbReference>
<feature type="domain" description="Methyltransferase" evidence="1">
    <location>
        <begin position="55"/>
        <end position="163"/>
    </location>
</feature>
<proteinExistence type="predicted"/>
<dbReference type="Pfam" id="PF13847">
    <property type="entry name" value="Methyltransf_31"/>
    <property type="match status" value="1"/>
</dbReference>
<name>A0A1U7ISQ4_9CYAN</name>
<gene>
    <name evidence="2" type="ORF">NIES2119_02210</name>
</gene>
<dbReference type="CDD" id="cd02440">
    <property type="entry name" value="AdoMet_MTases"/>
    <property type="match status" value="1"/>
</dbReference>
<dbReference type="OrthoDB" id="649979at2"/>
<dbReference type="GO" id="GO:0008168">
    <property type="term" value="F:methyltransferase activity"/>
    <property type="evidence" value="ECO:0007669"/>
    <property type="project" value="UniProtKB-KW"/>
</dbReference>
<dbReference type="AlphaFoldDB" id="A0A1U7ISQ4"/>
<comment type="caution">
    <text evidence="2">The sequence shown here is derived from an EMBL/GenBank/DDBJ whole genome shotgun (WGS) entry which is preliminary data.</text>
</comment>